<keyword evidence="3" id="KW-0472">Membrane</keyword>
<keyword evidence="1" id="KW-0378">Hydrolase</keyword>
<evidence type="ECO:0000256" key="1">
    <source>
        <dbReference type="ARBA" id="ARBA00022801"/>
    </source>
</evidence>
<feature type="region of interest" description="Disordered" evidence="2">
    <location>
        <begin position="1"/>
        <end position="22"/>
    </location>
</feature>
<dbReference type="PANTHER" id="PTHR43156:SF2">
    <property type="entry name" value="STAGE II SPORULATION PROTEIN E"/>
    <property type="match status" value="1"/>
</dbReference>
<dbReference type="Proteomes" id="UP001597058">
    <property type="component" value="Unassembled WGS sequence"/>
</dbReference>
<feature type="domain" description="PPM-type phosphatase" evidence="4">
    <location>
        <begin position="162"/>
        <end position="382"/>
    </location>
</feature>
<feature type="compositionally biased region" description="Low complexity" evidence="2">
    <location>
        <begin position="439"/>
        <end position="450"/>
    </location>
</feature>
<reference evidence="6" key="1">
    <citation type="journal article" date="2019" name="Int. J. Syst. Evol. Microbiol.">
        <title>The Global Catalogue of Microorganisms (GCM) 10K type strain sequencing project: providing services to taxonomists for standard genome sequencing and annotation.</title>
        <authorList>
            <consortium name="The Broad Institute Genomics Platform"/>
            <consortium name="The Broad Institute Genome Sequencing Center for Infectious Disease"/>
            <person name="Wu L."/>
            <person name="Ma J."/>
        </authorList>
    </citation>
    <scope>NUCLEOTIDE SEQUENCE [LARGE SCALE GENOMIC DNA]</scope>
    <source>
        <strain evidence="6">CGMCC 4.7020</strain>
    </source>
</reference>
<name>A0ABW3XGB2_9ACTN</name>
<evidence type="ECO:0000313" key="5">
    <source>
        <dbReference type="EMBL" id="MFD1307534.1"/>
    </source>
</evidence>
<proteinExistence type="predicted"/>
<feature type="transmembrane region" description="Helical" evidence="3">
    <location>
        <begin position="29"/>
        <end position="45"/>
    </location>
</feature>
<evidence type="ECO:0000256" key="2">
    <source>
        <dbReference type="SAM" id="MobiDB-lite"/>
    </source>
</evidence>
<comment type="caution">
    <text evidence="5">The sequence shown here is derived from an EMBL/GenBank/DDBJ whole genome shotgun (WGS) entry which is preliminary data.</text>
</comment>
<dbReference type="Pfam" id="PF07228">
    <property type="entry name" value="SpoIIE"/>
    <property type="match status" value="1"/>
</dbReference>
<sequence>MRWPGSRGTERRRTERSSATGLQGPATPLWLRWLPVLYVAFLLLLEPVTPVQWPVSFLLIALPLVAAYAHGPAVVAAVTVFAVVFEGVLAGTPCCAGRSVGYLWERHYVASYISTALVGVLGTILAAHRIHRERTLATVRSVAETAQRVLLRPVPRRLGQICVETLYLSAAAEARIGGDLYEAVPTTYGVRLLIGDVRGKGLVAVETAAAMLGAFREAAHDEPDLAGVARRVEKSMNRRAALLPGSEGAERFVTAVFAEIPDDEPVVRIVNCGHPPPLLIARDSVTELDSDDPSLPLNLGVLVGDEYHVDVVPFHPGNQLLLYTDGVTEARNRAGDFYPLAERVRSWCRFPPRELLDSLHQDLLAHSGGNLDDDTAALAAYRIPEAAPGQDGGSRDRAEACRSGGLGDGPARTEPHPAGPPRTSTGRAKSPHTRPPRSDPSASDPPLRGPAGSGPTGSGPAEPSGQ</sequence>
<evidence type="ECO:0000259" key="4">
    <source>
        <dbReference type="SMART" id="SM00331"/>
    </source>
</evidence>
<dbReference type="RefSeq" id="WP_329292368.1">
    <property type="nucleotide sequence ID" value="NZ_JBHSKH010000136.1"/>
</dbReference>
<feature type="region of interest" description="Disordered" evidence="2">
    <location>
        <begin position="385"/>
        <end position="466"/>
    </location>
</feature>
<dbReference type="InterPro" id="IPR052016">
    <property type="entry name" value="Bact_Sigma-Reg"/>
</dbReference>
<dbReference type="Gene3D" id="3.60.40.10">
    <property type="entry name" value="PPM-type phosphatase domain"/>
    <property type="match status" value="1"/>
</dbReference>
<feature type="transmembrane region" description="Helical" evidence="3">
    <location>
        <begin position="108"/>
        <end position="127"/>
    </location>
</feature>
<feature type="transmembrane region" description="Helical" evidence="3">
    <location>
        <begin position="57"/>
        <end position="83"/>
    </location>
</feature>
<evidence type="ECO:0000256" key="3">
    <source>
        <dbReference type="SAM" id="Phobius"/>
    </source>
</evidence>
<keyword evidence="3" id="KW-1133">Transmembrane helix</keyword>
<organism evidence="5 6">
    <name type="scientific">Streptomyces kaempferi</name>
    <dbReference type="NCBI Taxonomy" id="333725"/>
    <lineage>
        <taxon>Bacteria</taxon>
        <taxon>Bacillati</taxon>
        <taxon>Actinomycetota</taxon>
        <taxon>Actinomycetes</taxon>
        <taxon>Kitasatosporales</taxon>
        <taxon>Streptomycetaceae</taxon>
        <taxon>Streptomyces</taxon>
    </lineage>
</organism>
<dbReference type="InterPro" id="IPR036457">
    <property type="entry name" value="PPM-type-like_dom_sf"/>
</dbReference>
<dbReference type="SMART" id="SM00331">
    <property type="entry name" value="PP2C_SIG"/>
    <property type="match status" value="1"/>
</dbReference>
<evidence type="ECO:0000313" key="6">
    <source>
        <dbReference type="Proteomes" id="UP001597058"/>
    </source>
</evidence>
<keyword evidence="3" id="KW-0812">Transmembrane</keyword>
<gene>
    <name evidence="5" type="ORF">ACFQ5X_16970</name>
</gene>
<accession>A0ABW3XGB2</accession>
<dbReference type="EMBL" id="JBHTMM010000019">
    <property type="protein sequence ID" value="MFD1307534.1"/>
    <property type="molecule type" value="Genomic_DNA"/>
</dbReference>
<keyword evidence="6" id="KW-1185">Reference proteome</keyword>
<dbReference type="InterPro" id="IPR001932">
    <property type="entry name" value="PPM-type_phosphatase-like_dom"/>
</dbReference>
<dbReference type="PANTHER" id="PTHR43156">
    <property type="entry name" value="STAGE II SPORULATION PROTEIN E-RELATED"/>
    <property type="match status" value="1"/>
</dbReference>
<dbReference type="SUPFAM" id="SSF81606">
    <property type="entry name" value="PP2C-like"/>
    <property type="match status" value="1"/>
</dbReference>
<protein>
    <submittedName>
        <fullName evidence="5">SpoIIE family protein phosphatase</fullName>
    </submittedName>
</protein>